<name>A0ABW6U3K9_9ACTN</name>
<sequence>MTFRIPAGLTRRPRRTPAAVATAAAVATVHLLLTTQSADGAVPRARLPEQHHQAAALTCAVSTLPDHPVTFAPPLSQIPRTVTVSGAMAFTDCAAHDSSVARVRSGLFTFRGSAQAVCTGAQAVAGRGRVTWYDAGGRTVGSSTLQPSLHHITSYNPGDALLGGTVARGTLAGARVSGSATPTSDVSGCVLGGLRTLHGRGTVAFLR</sequence>
<gene>
    <name evidence="1" type="ORF">ACFYZM_24385</name>
</gene>
<reference evidence="1 2" key="1">
    <citation type="submission" date="2024-10" db="EMBL/GenBank/DDBJ databases">
        <title>The Natural Products Discovery Center: Release of the First 8490 Sequenced Strains for Exploring Actinobacteria Biosynthetic Diversity.</title>
        <authorList>
            <person name="Kalkreuter E."/>
            <person name="Kautsar S.A."/>
            <person name="Yang D."/>
            <person name="Bader C.D."/>
            <person name="Teijaro C.N."/>
            <person name="Fluegel L."/>
            <person name="Davis C.M."/>
            <person name="Simpson J.R."/>
            <person name="Lauterbach L."/>
            <person name="Steele A.D."/>
            <person name="Gui C."/>
            <person name="Meng S."/>
            <person name="Li G."/>
            <person name="Viehrig K."/>
            <person name="Ye F."/>
            <person name="Su P."/>
            <person name="Kiefer A.F."/>
            <person name="Nichols A."/>
            <person name="Cepeda A.J."/>
            <person name="Yan W."/>
            <person name="Fan B."/>
            <person name="Jiang Y."/>
            <person name="Adhikari A."/>
            <person name="Zheng C.-J."/>
            <person name="Schuster L."/>
            <person name="Cowan T.M."/>
            <person name="Smanski M.J."/>
            <person name="Chevrette M.G."/>
            <person name="De Carvalho L.P.S."/>
            <person name="Shen B."/>
        </authorList>
    </citation>
    <scope>NUCLEOTIDE SEQUENCE [LARGE SCALE GENOMIC DNA]</scope>
    <source>
        <strain evidence="1 2">NPDC001650</strain>
    </source>
</reference>
<evidence type="ECO:0000313" key="2">
    <source>
        <dbReference type="Proteomes" id="UP001602123"/>
    </source>
</evidence>
<dbReference type="EMBL" id="JBIAUT010000010">
    <property type="protein sequence ID" value="MFF4219398.1"/>
    <property type="molecule type" value="Genomic_DNA"/>
</dbReference>
<evidence type="ECO:0000313" key="1">
    <source>
        <dbReference type="EMBL" id="MFF4219398.1"/>
    </source>
</evidence>
<protein>
    <submittedName>
        <fullName evidence="1">Uncharacterized protein</fullName>
    </submittedName>
</protein>
<accession>A0ABW6U3K9</accession>
<comment type="caution">
    <text evidence="1">The sequence shown here is derived from an EMBL/GenBank/DDBJ whole genome shotgun (WGS) entry which is preliminary data.</text>
</comment>
<dbReference type="RefSeq" id="WP_388630872.1">
    <property type="nucleotide sequence ID" value="NZ_JBIAUT010000010.1"/>
</dbReference>
<keyword evidence="2" id="KW-1185">Reference proteome</keyword>
<dbReference type="Proteomes" id="UP001602123">
    <property type="component" value="Unassembled WGS sequence"/>
</dbReference>
<organism evidence="1 2">
    <name type="scientific">Streptomyces nondiastaticus</name>
    <dbReference type="NCBI Taxonomy" id="3154512"/>
    <lineage>
        <taxon>Bacteria</taxon>
        <taxon>Bacillati</taxon>
        <taxon>Actinomycetota</taxon>
        <taxon>Actinomycetes</taxon>
        <taxon>Kitasatosporales</taxon>
        <taxon>Streptomycetaceae</taxon>
        <taxon>Streptomyces</taxon>
    </lineage>
</organism>
<proteinExistence type="predicted"/>